<dbReference type="InterPro" id="IPR012944">
    <property type="entry name" value="SusD_RagB_dom"/>
</dbReference>
<dbReference type="OrthoDB" id="5694214at2"/>
<evidence type="ECO:0000259" key="7">
    <source>
        <dbReference type="Pfam" id="PF14322"/>
    </source>
</evidence>
<feature type="domain" description="RagB/SusD" evidence="6">
    <location>
        <begin position="275"/>
        <end position="441"/>
    </location>
</feature>
<dbReference type="Pfam" id="PF14322">
    <property type="entry name" value="SusD-like_3"/>
    <property type="match status" value="1"/>
</dbReference>
<keyword evidence="9" id="KW-1185">Reference proteome</keyword>
<proteinExistence type="inferred from homology"/>
<evidence type="ECO:0000256" key="4">
    <source>
        <dbReference type="ARBA" id="ARBA00023136"/>
    </source>
</evidence>
<protein>
    <recommendedName>
        <fullName evidence="10">Outer membrane protein</fullName>
    </recommendedName>
</protein>
<dbReference type="InterPro" id="IPR033985">
    <property type="entry name" value="SusD-like_N"/>
</dbReference>
<dbReference type="STRING" id="1150600.ADIARSV_1552"/>
<comment type="caution">
    <text evidence="8">The sequence shown here is derived from an EMBL/GenBank/DDBJ whole genome shotgun (WGS) entry which is preliminary data.</text>
</comment>
<evidence type="ECO:0000256" key="2">
    <source>
        <dbReference type="ARBA" id="ARBA00006275"/>
    </source>
</evidence>
<organism evidence="8 9">
    <name type="scientific">Arcticibacter svalbardensis MN12-7</name>
    <dbReference type="NCBI Taxonomy" id="1150600"/>
    <lineage>
        <taxon>Bacteria</taxon>
        <taxon>Pseudomonadati</taxon>
        <taxon>Bacteroidota</taxon>
        <taxon>Sphingobacteriia</taxon>
        <taxon>Sphingobacteriales</taxon>
        <taxon>Sphingobacteriaceae</taxon>
        <taxon>Arcticibacter</taxon>
    </lineage>
</organism>
<evidence type="ECO:0000256" key="1">
    <source>
        <dbReference type="ARBA" id="ARBA00004442"/>
    </source>
</evidence>
<dbReference type="Proteomes" id="UP000014174">
    <property type="component" value="Unassembled WGS sequence"/>
</dbReference>
<reference evidence="8 9" key="1">
    <citation type="journal article" date="2013" name="Genome Announc.">
        <title>Draft Genome Sequence of Arcticibacter svalbardensis Strain MN12-7T, a Member of the Family Sphingobacteriaceae Isolated from an Arctic Soil Sample.</title>
        <authorList>
            <person name="Shivaji S."/>
            <person name="Ara S."/>
            <person name="Prasad S."/>
            <person name="Manasa B.P."/>
            <person name="Begum Z."/>
            <person name="Singh A."/>
            <person name="Kumar Pinnaka A."/>
        </authorList>
    </citation>
    <scope>NUCLEOTIDE SEQUENCE [LARGE SCALE GENOMIC DNA]</scope>
    <source>
        <strain evidence="8 9">MN12-7</strain>
    </source>
</reference>
<dbReference type="GO" id="GO:0009279">
    <property type="term" value="C:cell outer membrane"/>
    <property type="evidence" value="ECO:0007669"/>
    <property type="project" value="UniProtKB-SubCell"/>
</dbReference>
<sequence length="695" mass="76083">MKKNIIVFALLTGILSVSSCKEILDTTPTKITLETYFTNESELNNMLNSVYDAMNGGNFYQATYQTWVAQGTDESYRRTGVTSISANNYKGLPNDSQITGLWSSLYIGINRANTILENIDNVPNLTTERKNIFLGETKFLRAYYLFMATSWWGDVPLRIASVKSPNDTDIAFTPSKEVYDFVIAEMTEAEGLLSKQTPSTIVPYQNGRVTNTIVQGILARVCLYAAGNPVNDTKRYAEAKVWAEKVIKSGIHKLNPDYAQVFREQSAGTYDPAYKESMWEAEFAVDNSNPVLREALNANDMIAPQINANTLIGKTLCSVAPTAKLYRVYPSYYNAISLTDMSPDKRRDRNVANFTYAAPSGSTTSTPPIINPFTWNVWWARWPGKWLRADEINPQANGSSQNWPILRYADVLLMFAEADFKATGQVSSESIAAINQLRARAYGSLTSPIKNGIELTLANTGSGYTIAPTAIATIGGSSTTLATIGTTISAGKITSLIMSNPGEYASLPSTIYLGTPWVANTALVINTNIVNPNNGLLYKVTTAGTTTNIPPTNTTGASSAASTGAVFTYIGTAATATATITTGLLKPEEISTGAFMETIMQERMKELCYEGFRRKDLIRWNILVPKVKEISDLALNGSIERFYNNTQIIPPAATSSSLRVIIMEAGLNVSDKWVYLPIPNSEIANNRLAKQNKGF</sequence>
<feature type="domain" description="SusD-like N-terminal" evidence="7">
    <location>
        <begin position="24"/>
        <end position="223"/>
    </location>
</feature>
<dbReference type="eggNOG" id="COG0436">
    <property type="taxonomic scope" value="Bacteria"/>
</dbReference>
<comment type="subcellular location">
    <subcellularLocation>
        <location evidence="1">Cell outer membrane</location>
    </subcellularLocation>
</comment>
<comment type="similarity">
    <text evidence="2">Belongs to the SusD family.</text>
</comment>
<dbReference type="PATRIC" id="fig|1150600.3.peg.1523"/>
<accession>R9GUT1</accession>
<dbReference type="Pfam" id="PF07980">
    <property type="entry name" value="SusD_RagB"/>
    <property type="match status" value="2"/>
</dbReference>
<name>R9GUT1_9SPHI</name>
<dbReference type="AlphaFoldDB" id="R9GUT1"/>
<evidence type="ECO:0000313" key="8">
    <source>
        <dbReference type="EMBL" id="EOR95275.1"/>
    </source>
</evidence>
<keyword evidence="4" id="KW-0472">Membrane</keyword>
<dbReference type="RefSeq" id="WP_016194788.1">
    <property type="nucleotide sequence ID" value="NZ_AQPN01000060.1"/>
</dbReference>
<keyword evidence="5" id="KW-0998">Cell outer membrane</keyword>
<dbReference type="PROSITE" id="PS51257">
    <property type="entry name" value="PROKAR_LIPOPROTEIN"/>
    <property type="match status" value="1"/>
</dbReference>
<feature type="domain" description="RagB/SusD" evidence="6">
    <location>
        <begin position="583"/>
        <end position="694"/>
    </location>
</feature>
<dbReference type="EMBL" id="AQPN01000060">
    <property type="protein sequence ID" value="EOR95275.1"/>
    <property type="molecule type" value="Genomic_DNA"/>
</dbReference>
<evidence type="ECO:0000256" key="5">
    <source>
        <dbReference type="ARBA" id="ARBA00023237"/>
    </source>
</evidence>
<dbReference type="Gene3D" id="1.25.40.390">
    <property type="match status" value="1"/>
</dbReference>
<dbReference type="SUPFAM" id="SSF48452">
    <property type="entry name" value="TPR-like"/>
    <property type="match status" value="1"/>
</dbReference>
<evidence type="ECO:0000256" key="3">
    <source>
        <dbReference type="ARBA" id="ARBA00022729"/>
    </source>
</evidence>
<dbReference type="InterPro" id="IPR011990">
    <property type="entry name" value="TPR-like_helical_dom_sf"/>
</dbReference>
<evidence type="ECO:0008006" key="10">
    <source>
        <dbReference type="Google" id="ProtNLM"/>
    </source>
</evidence>
<gene>
    <name evidence="8" type="ORF">ADIARSV_1552</name>
</gene>
<evidence type="ECO:0000313" key="9">
    <source>
        <dbReference type="Proteomes" id="UP000014174"/>
    </source>
</evidence>
<evidence type="ECO:0000259" key="6">
    <source>
        <dbReference type="Pfam" id="PF07980"/>
    </source>
</evidence>
<keyword evidence="3" id="KW-0732">Signal</keyword>